<feature type="domain" description="Exostosin GT47" evidence="7">
    <location>
        <begin position="79"/>
        <end position="390"/>
    </location>
</feature>
<evidence type="ECO:0000313" key="9">
    <source>
        <dbReference type="Proteomes" id="UP000188354"/>
    </source>
</evidence>
<comment type="subcellular location">
    <subcellularLocation>
        <location evidence="1">Golgi apparatus membrane</location>
        <topology evidence="1">Single-pass type II membrane protein</topology>
    </subcellularLocation>
</comment>
<keyword evidence="6" id="KW-0812">Transmembrane</keyword>
<dbReference type="Pfam" id="PF03016">
    <property type="entry name" value="Exostosin_GT47"/>
    <property type="match status" value="2"/>
</dbReference>
<dbReference type="Proteomes" id="UP000188354">
    <property type="component" value="Unassembled WGS sequence"/>
</dbReference>
<evidence type="ECO:0000256" key="5">
    <source>
        <dbReference type="ARBA" id="ARBA00023034"/>
    </source>
</evidence>
<dbReference type="PANTHER" id="PTHR11062:SF50">
    <property type="entry name" value="ARABINOSYLTRANSFERASE ARAD1-RELATED"/>
    <property type="match status" value="1"/>
</dbReference>
<proteinExistence type="inferred from homology"/>
<evidence type="ECO:0000313" key="8">
    <source>
        <dbReference type="EMBL" id="OIV89326.1"/>
    </source>
</evidence>
<evidence type="ECO:0000256" key="6">
    <source>
        <dbReference type="SAM" id="Phobius"/>
    </source>
</evidence>
<dbReference type="PANTHER" id="PTHR11062">
    <property type="entry name" value="EXOSTOSIN HEPARAN SULFATE GLYCOSYLTRANSFERASE -RELATED"/>
    <property type="match status" value="1"/>
</dbReference>
<gene>
    <name evidence="8" type="ORF">TanjilG_23289</name>
</gene>
<comment type="similarity">
    <text evidence="2">Belongs to the glycosyltransferase 47 family.</text>
</comment>
<evidence type="ECO:0000259" key="7">
    <source>
        <dbReference type="Pfam" id="PF03016"/>
    </source>
</evidence>
<evidence type="ECO:0000256" key="3">
    <source>
        <dbReference type="ARBA" id="ARBA00022676"/>
    </source>
</evidence>
<accession>A0A1J7FN35</accession>
<keyword evidence="6" id="KW-1133">Transmembrane helix</keyword>
<organism evidence="8 9">
    <name type="scientific">Lupinus angustifolius</name>
    <name type="common">Narrow-leaved blue lupine</name>
    <dbReference type="NCBI Taxonomy" id="3871"/>
    <lineage>
        <taxon>Eukaryota</taxon>
        <taxon>Viridiplantae</taxon>
        <taxon>Streptophyta</taxon>
        <taxon>Embryophyta</taxon>
        <taxon>Tracheophyta</taxon>
        <taxon>Spermatophyta</taxon>
        <taxon>Magnoliopsida</taxon>
        <taxon>eudicotyledons</taxon>
        <taxon>Gunneridae</taxon>
        <taxon>Pentapetalae</taxon>
        <taxon>rosids</taxon>
        <taxon>fabids</taxon>
        <taxon>Fabales</taxon>
        <taxon>Fabaceae</taxon>
        <taxon>Papilionoideae</taxon>
        <taxon>50 kb inversion clade</taxon>
        <taxon>genistoids sensu lato</taxon>
        <taxon>core genistoids</taxon>
        <taxon>Genisteae</taxon>
        <taxon>Lupinus</taxon>
    </lineage>
</organism>
<dbReference type="GO" id="GO:0016757">
    <property type="term" value="F:glycosyltransferase activity"/>
    <property type="evidence" value="ECO:0007669"/>
    <property type="project" value="UniProtKB-KW"/>
</dbReference>
<feature type="domain" description="Exostosin GT47" evidence="7">
    <location>
        <begin position="493"/>
        <end position="806"/>
    </location>
</feature>
<dbReference type="InterPro" id="IPR040911">
    <property type="entry name" value="Exostosin_GT47"/>
</dbReference>
<dbReference type="Gramene" id="OIV89326">
    <property type="protein sequence ID" value="OIV89326"/>
    <property type="gene ID" value="TanjilG_23289"/>
</dbReference>
<feature type="transmembrane region" description="Helical" evidence="6">
    <location>
        <begin position="38"/>
        <end position="56"/>
    </location>
</feature>
<dbReference type="STRING" id="3871.A0A1J7FN35"/>
<keyword evidence="9" id="KW-1185">Reference proteome</keyword>
<keyword evidence="5" id="KW-0333">Golgi apparatus</keyword>
<evidence type="ECO:0000256" key="2">
    <source>
        <dbReference type="ARBA" id="ARBA00010271"/>
    </source>
</evidence>
<keyword evidence="3" id="KW-0808">Transferase</keyword>
<evidence type="ECO:0000256" key="1">
    <source>
        <dbReference type="ARBA" id="ARBA00004323"/>
    </source>
</evidence>
<dbReference type="EMBL" id="KV862319">
    <property type="protein sequence ID" value="OIV89326.1"/>
    <property type="molecule type" value="Genomic_DNA"/>
</dbReference>
<name>A0A1J7FN35_LUPAN</name>
<feature type="transmembrane region" description="Helical" evidence="6">
    <location>
        <begin position="461"/>
        <end position="479"/>
    </location>
</feature>
<dbReference type="GO" id="GO:0000139">
    <property type="term" value="C:Golgi membrane"/>
    <property type="evidence" value="ECO:0007669"/>
    <property type="project" value="UniProtKB-SubCell"/>
</dbReference>
<keyword evidence="4" id="KW-0735">Signal-anchor</keyword>
<sequence>MNDEGGAKAKARKPKPTTLSNSHALFNSTIRKPFLKQILFTFLLVFSLYALFNAFFNPTLDPASSVFLTAGVTSVKYPAVKVYLYDLPTRFTYGVINHHSLARGGSRAAGDKSSLKYPGHQHMSEWYLFSDLNRPDSERVGSPVVRVSDPEDAELFFVPFFSSLSLIVNPVRPAGSVPEKPPVYSDEENQEALVEWLERQEYWKRNNGRDHVIVASDPNAMYRVIDRVKNSVLLVSDFGRVRPDQGSLVKDIVVPYSHRIRTYPGGVSIDKRKTLLFFMGNRYRKEGGKIRDTLFQILENEKDVVVKHGAQSRESRRAASQGMHTSKFCLHPAGDTPSACRLFDAIVSLCIPVIVSDSIELPFEDTIDYRKIAVFVETASAIKPGYLVSKLRAFTSDRILEYQKELKELHKVAMPPLHLKPTMDEGGGAKKAKARKPKPTFLTNSHALFHATIRKPFLKQFLPILFLIIALYALFNAFLNPTLHATTTATAKNHAVKVYLYDLPTRFTYGIIHHHSLARGASRDAGDLSSLKYPGHQHMSEWYLFSDLSRPESERVGSPIVRVSDPDEADLFFVPFFSSLSLIVNPVRAPGSVQEKAPVYSDEKNQEALVEWLKGQEYWKRNNGRDHVIVASDPNAMYRVIDHVKNSVLLVSDFGRVRPDQGSLVKDVVVPYSHRIRSYQGDVSVDKRGTLLFFMGNRYRKEGGKVRDTLFQILENEKDVVVKHGAQSRESRRAASQGMHTSKFCLHPAGDTPSACRLFDAIVSLCIPVIVSDSIELPFEDTIDYRKIAVFVETASAIKPGYLVSKLRAFTSDRILEYQKELKEVKRYFEYDELDGAVNEIWRQVSRKLPLIKLMINRDKRLVKKEPDCSCICVNQTVLR</sequence>
<reference evidence="8 9" key="1">
    <citation type="journal article" date="2017" name="Plant Biotechnol. J.">
        <title>A comprehensive draft genome sequence for lupin (Lupinus angustifolius), an emerging health food: insights into plant-microbe interactions and legume evolution.</title>
        <authorList>
            <person name="Hane J.K."/>
            <person name="Ming Y."/>
            <person name="Kamphuis L.G."/>
            <person name="Nelson M.N."/>
            <person name="Garg G."/>
            <person name="Atkins C.A."/>
            <person name="Bayer P.E."/>
            <person name="Bravo A."/>
            <person name="Bringans S."/>
            <person name="Cannon S."/>
            <person name="Edwards D."/>
            <person name="Foley R."/>
            <person name="Gao L.L."/>
            <person name="Harrison M.J."/>
            <person name="Huang W."/>
            <person name="Hurgobin B."/>
            <person name="Li S."/>
            <person name="Liu C.W."/>
            <person name="McGrath A."/>
            <person name="Morahan G."/>
            <person name="Murray J."/>
            <person name="Weller J."/>
            <person name="Jian J."/>
            <person name="Singh K.B."/>
        </authorList>
    </citation>
    <scope>NUCLEOTIDE SEQUENCE [LARGE SCALE GENOMIC DNA]</scope>
    <source>
        <strain evidence="9">cv. Tanjil</strain>
        <tissue evidence="8">Whole plant</tissue>
    </source>
</reference>
<evidence type="ECO:0000256" key="4">
    <source>
        <dbReference type="ARBA" id="ARBA00022968"/>
    </source>
</evidence>
<dbReference type="AlphaFoldDB" id="A0A1J7FN35"/>
<keyword evidence="6" id="KW-0472">Membrane</keyword>
<protein>
    <recommendedName>
        <fullName evidence="7">Exostosin GT47 domain-containing protein</fullName>
    </recommendedName>
</protein>
<keyword evidence="3" id="KW-0328">Glycosyltransferase</keyword>
<dbReference type="InterPro" id="IPR004263">
    <property type="entry name" value="Exostosin"/>
</dbReference>
<dbReference type="OMA" id="MWRRETE"/>